<evidence type="ECO:0000256" key="2">
    <source>
        <dbReference type="ARBA" id="ARBA00022723"/>
    </source>
</evidence>
<gene>
    <name evidence="4" type="primary">def</name>
    <name evidence="5" type="ORF">FGM00_04225</name>
</gene>
<keyword evidence="4" id="KW-0408">Iron</keyword>
<keyword evidence="3 4" id="KW-0378">Hydrolase</keyword>
<dbReference type="KEGG" id="asag:FGM00_04225"/>
<dbReference type="PANTHER" id="PTHR10458">
    <property type="entry name" value="PEPTIDE DEFORMYLASE"/>
    <property type="match status" value="1"/>
</dbReference>
<dbReference type="InterPro" id="IPR023635">
    <property type="entry name" value="Peptide_deformylase"/>
</dbReference>
<feature type="binding site" evidence="4">
    <location>
        <position position="151"/>
    </location>
    <ligand>
        <name>Fe cation</name>
        <dbReference type="ChEBI" id="CHEBI:24875"/>
    </ligand>
</feature>
<evidence type="ECO:0000313" key="6">
    <source>
        <dbReference type="Proteomes" id="UP000310017"/>
    </source>
</evidence>
<protein>
    <recommendedName>
        <fullName evidence="4">Peptide deformylase</fullName>
        <shortName evidence="4">PDF</shortName>
        <ecNumber evidence="4">3.5.1.88</ecNumber>
    </recommendedName>
    <alternativeName>
        <fullName evidence="4">Polypeptide deformylase</fullName>
    </alternativeName>
</protein>
<comment type="function">
    <text evidence="4">Removes the formyl group from the N-terminal Met of newly synthesized proteins. Requires at least a dipeptide for an efficient rate of reaction. N-terminal L-methionine is a prerequisite for activity but the enzyme has broad specificity at other positions.</text>
</comment>
<dbReference type="EC" id="3.5.1.88" evidence="4"/>
<accession>A0A5B7SLB2</accession>
<proteinExistence type="inferred from homology"/>
<dbReference type="OrthoDB" id="9784988at2"/>
<dbReference type="InterPro" id="IPR036821">
    <property type="entry name" value="Peptide_deformylase_sf"/>
</dbReference>
<dbReference type="AlphaFoldDB" id="A0A5B7SLB2"/>
<organism evidence="5 6">
    <name type="scientific">Aggregatimonas sangjinii</name>
    <dbReference type="NCBI Taxonomy" id="2583587"/>
    <lineage>
        <taxon>Bacteria</taxon>
        <taxon>Pseudomonadati</taxon>
        <taxon>Bacteroidota</taxon>
        <taxon>Flavobacteriia</taxon>
        <taxon>Flavobacteriales</taxon>
        <taxon>Flavobacteriaceae</taxon>
        <taxon>Aggregatimonas</taxon>
    </lineage>
</organism>
<keyword evidence="4" id="KW-0648">Protein biosynthesis</keyword>
<dbReference type="NCBIfam" id="TIGR00079">
    <property type="entry name" value="pept_deformyl"/>
    <property type="match status" value="1"/>
</dbReference>
<keyword evidence="2 4" id="KW-0479">Metal-binding</keyword>
<name>A0A5B7SLB2_9FLAO</name>
<dbReference type="NCBIfam" id="NF001159">
    <property type="entry name" value="PRK00150.1-3"/>
    <property type="match status" value="1"/>
</dbReference>
<dbReference type="GO" id="GO:0042586">
    <property type="term" value="F:peptide deformylase activity"/>
    <property type="evidence" value="ECO:0007669"/>
    <property type="project" value="UniProtKB-UniRule"/>
</dbReference>
<dbReference type="Gene3D" id="3.90.45.10">
    <property type="entry name" value="Peptide deformylase"/>
    <property type="match status" value="1"/>
</dbReference>
<feature type="active site" evidence="4">
    <location>
        <position position="148"/>
    </location>
</feature>
<comment type="catalytic activity">
    <reaction evidence="4">
        <text>N-terminal N-formyl-L-methionyl-[peptide] + H2O = N-terminal L-methionyl-[peptide] + formate</text>
        <dbReference type="Rhea" id="RHEA:24420"/>
        <dbReference type="Rhea" id="RHEA-COMP:10639"/>
        <dbReference type="Rhea" id="RHEA-COMP:10640"/>
        <dbReference type="ChEBI" id="CHEBI:15377"/>
        <dbReference type="ChEBI" id="CHEBI:15740"/>
        <dbReference type="ChEBI" id="CHEBI:49298"/>
        <dbReference type="ChEBI" id="CHEBI:64731"/>
        <dbReference type="EC" id="3.5.1.88"/>
    </reaction>
</comment>
<dbReference type="Proteomes" id="UP000310017">
    <property type="component" value="Chromosome"/>
</dbReference>
<dbReference type="Pfam" id="PF01327">
    <property type="entry name" value="Pep_deformylase"/>
    <property type="match status" value="1"/>
</dbReference>
<evidence type="ECO:0000256" key="3">
    <source>
        <dbReference type="ARBA" id="ARBA00022801"/>
    </source>
</evidence>
<keyword evidence="6" id="KW-1185">Reference proteome</keyword>
<dbReference type="GO" id="GO:0046872">
    <property type="term" value="F:metal ion binding"/>
    <property type="evidence" value="ECO:0007669"/>
    <property type="project" value="UniProtKB-KW"/>
</dbReference>
<reference evidence="5 6" key="1">
    <citation type="submission" date="2019-05" db="EMBL/GenBank/DDBJ databases">
        <title>Genome sequencing of F202Z8.</title>
        <authorList>
            <person name="Kwon Y.M."/>
        </authorList>
    </citation>
    <scope>NUCLEOTIDE SEQUENCE [LARGE SCALE GENOMIC DNA]</scope>
    <source>
        <strain evidence="5 6">F202Z8</strain>
    </source>
</reference>
<feature type="binding site" evidence="4">
    <location>
        <position position="147"/>
    </location>
    <ligand>
        <name>Fe cation</name>
        <dbReference type="ChEBI" id="CHEBI:24875"/>
    </ligand>
</feature>
<dbReference type="HAMAP" id="MF_00163">
    <property type="entry name" value="Pep_deformylase"/>
    <property type="match status" value="1"/>
</dbReference>
<evidence type="ECO:0000256" key="4">
    <source>
        <dbReference type="HAMAP-Rule" id="MF_00163"/>
    </source>
</evidence>
<dbReference type="RefSeq" id="WP_138851707.1">
    <property type="nucleotide sequence ID" value="NZ_CP040710.1"/>
</dbReference>
<dbReference type="PANTHER" id="PTHR10458:SF22">
    <property type="entry name" value="PEPTIDE DEFORMYLASE"/>
    <property type="match status" value="1"/>
</dbReference>
<dbReference type="SUPFAM" id="SSF56420">
    <property type="entry name" value="Peptide deformylase"/>
    <property type="match status" value="1"/>
</dbReference>
<dbReference type="EMBL" id="CP040710">
    <property type="protein sequence ID" value="QCW99354.1"/>
    <property type="molecule type" value="Genomic_DNA"/>
</dbReference>
<evidence type="ECO:0000313" key="5">
    <source>
        <dbReference type="EMBL" id="QCW99354.1"/>
    </source>
</evidence>
<comment type="similarity">
    <text evidence="1 4">Belongs to the polypeptide deformylase family.</text>
</comment>
<comment type="cofactor">
    <cofactor evidence="4">
        <name>Fe(2+)</name>
        <dbReference type="ChEBI" id="CHEBI:29033"/>
    </cofactor>
    <text evidence="4">Binds 1 Fe(2+) ion.</text>
</comment>
<evidence type="ECO:0000256" key="1">
    <source>
        <dbReference type="ARBA" id="ARBA00010759"/>
    </source>
</evidence>
<feature type="binding site" evidence="4">
    <location>
        <position position="105"/>
    </location>
    <ligand>
        <name>Fe cation</name>
        <dbReference type="ChEBI" id="CHEBI:24875"/>
    </ligand>
</feature>
<sequence>MILPIVAYGDPVLRKKSTDIDKNYPKLDNLLDNMWETMYNANGVGLAAPQIGLSIRLFLVDTSPFADDEELSEEEQKSLGSFKKAFLNAKISEETGEEWAFNEGCLSIPDVREDIKRKDTITITYQDENFKPHTETYDGLLARVIQHEYDHIEGILFTDKLSTLKKRLLKGRLKNIAQGKIQVDYRMRFPEMKKAR</sequence>
<dbReference type="PRINTS" id="PR01576">
    <property type="entry name" value="PDEFORMYLASE"/>
</dbReference>
<dbReference type="CDD" id="cd00487">
    <property type="entry name" value="Pep_deformylase"/>
    <property type="match status" value="1"/>
</dbReference>
<dbReference type="PIRSF" id="PIRSF004749">
    <property type="entry name" value="Pep_def"/>
    <property type="match status" value="1"/>
</dbReference>
<dbReference type="GO" id="GO:0006412">
    <property type="term" value="P:translation"/>
    <property type="evidence" value="ECO:0007669"/>
    <property type="project" value="UniProtKB-UniRule"/>
</dbReference>